<keyword evidence="11" id="KW-1185">Reference proteome</keyword>
<organism evidence="10 11">
    <name type="scientific">Capnocytophaga gingivalis</name>
    <dbReference type="NCBI Taxonomy" id="1017"/>
    <lineage>
        <taxon>Bacteria</taxon>
        <taxon>Pseudomonadati</taxon>
        <taxon>Bacteroidota</taxon>
        <taxon>Flavobacteriia</taxon>
        <taxon>Flavobacteriales</taxon>
        <taxon>Flavobacteriaceae</taxon>
        <taxon>Capnocytophaga</taxon>
    </lineage>
</organism>
<proteinExistence type="predicted"/>
<dbReference type="PROSITE" id="PS51755">
    <property type="entry name" value="OMPR_PHOB"/>
    <property type="match status" value="1"/>
</dbReference>
<dbReference type="CDD" id="cd00383">
    <property type="entry name" value="trans_reg_C"/>
    <property type="match status" value="1"/>
</dbReference>
<reference evidence="10 11" key="1">
    <citation type="submission" date="2023-12" db="EMBL/GenBank/DDBJ databases">
        <title>Genomic sequences of Capnocytophaga and Parvimonas strains.</title>
        <authorList>
            <person name="Watt R.M."/>
            <person name="Wang M."/>
            <person name="Yang T."/>
            <person name="Tong W.M."/>
        </authorList>
    </citation>
    <scope>NUCLEOTIDE SEQUENCE [LARGE SCALE GENOMIC DNA]</scope>
    <source>
        <strain evidence="10 11">CCUG 13096</strain>
    </source>
</reference>
<evidence type="ECO:0000259" key="8">
    <source>
        <dbReference type="PROSITE" id="PS50110"/>
    </source>
</evidence>
<dbReference type="Proteomes" id="UP001311730">
    <property type="component" value="Unassembled WGS sequence"/>
</dbReference>
<feature type="domain" description="Response regulatory" evidence="8">
    <location>
        <begin position="8"/>
        <end position="124"/>
    </location>
</feature>
<dbReference type="Pfam" id="PF00072">
    <property type="entry name" value="Response_reg"/>
    <property type="match status" value="1"/>
</dbReference>
<dbReference type="Gene3D" id="1.10.10.10">
    <property type="entry name" value="Winged helix-like DNA-binding domain superfamily/Winged helix DNA-binding domain"/>
    <property type="match status" value="1"/>
</dbReference>
<evidence type="ECO:0000256" key="4">
    <source>
        <dbReference type="ARBA" id="ARBA00023125"/>
    </source>
</evidence>
<dbReference type="InterPro" id="IPR001789">
    <property type="entry name" value="Sig_transdc_resp-reg_receiver"/>
</dbReference>
<dbReference type="InterPro" id="IPR039420">
    <property type="entry name" value="WalR-like"/>
</dbReference>
<evidence type="ECO:0000313" key="11">
    <source>
        <dbReference type="Proteomes" id="UP001311730"/>
    </source>
</evidence>
<feature type="domain" description="OmpR/PhoB-type" evidence="9">
    <location>
        <begin position="135"/>
        <end position="229"/>
    </location>
</feature>
<dbReference type="PANTHER" id="PTHR48111">
    <property type="entry name" value="REGULATOR OF RPOS"/>
    <property type="match status" value="1"/>
</dbReference>
<accession>A0ABU5ZF45</accession>
<keyword evidence="5" id="KW-0804">Transcription</keyword>
<keyword evidence="4 7" id="KW-0238">DNA-binding</keyword>
<protein>
    <submittedName>
        <fullName evidence="10">Response regulator transcription factor</fullName>
    </submittedName>
</protein>
<sequence>MERETSITLLIIDSDTQWLEYIAPILQSAGFEVLTAISGAQALRIIKRTAPELLLLNIFLPDTDGVEICGQLRQMQLPTRPVIVLLAEENQDYALLAGFEAGADDFIYKQLKTKLFLYKLEALVRLCFHKRREVKQPLVCGDFSLEEETYTLTRAGQQYLLPKKEYELLSLLLSAPNKLFSREEIAMQIWSDPTVVNSRTIDVHIGKLRDKLGQARIKTVKGVGYRLVKNEA</sequence>
<comment type="caution">
    <text evidence="10">The sequence shown here is derived from an EMBL/GenBank/DDBJ whole genome shotgun (WGS) entry which is preliminary data.</text>
</comment>
<gene>
    <name evidence="10" type="ORF">VJJ08_13880</name>
</gene>
<evidence type="ECO:0000259" key="9">
    <source>
        <dbReference type="PROSITE" id="PS51755"/>
    </source>
</evidence>
<evidence type="ECO:0000256" key="1">
    <source>
        <dbReference type="ARBA" id="ARBA00022553"/>
    </source>
</evidence>
<comment type="caution">
    <text evidence="6">Lacks conserved residue(s) required for the propagation of feature annotation.</text>
</comment>
<keyword evidence="2" id="KW-0902">Two-component regulatory system</keyword>
<dbReference type="PANTHER" id="PTHR48111:SF1">
    <property type="entry name" value="TWO-COMPONENT RESPONSE REGULATOR ORR33"/>
    <property type="match status" value="1"/>
</dbReference>
<dbReference type="Gene3D" id="3.40.50.2300">
    <property type="match status" value="1"/>
</dbReference>
<dbReference type="CDD" id="cd17574">
    <property type="entry name" value="REC_OmpR"/>
    <property type="match status" value="1"/>
</dbReference>
<dbReference type="EMBL" id="JAYKBW010000019">
    <property type="protein sequence ID" value="MEB3076377.1"/>
    <property type="molecule type" value="Genomic_DNA"/>
</dbReference>
<dbReference type="SMART" id="SM00448">
    <property type="entry name" value="REC"/>
    <property type="match status" value="1"/>
</dbReference>
<evidence type="ECO:0000256" key="5">
    <source>
        <dbReference type="ARBA" id="ARBA00023163"/>
    </source>
</evidence>
<keyword evidence="1" id="KW-0597">Phosphoprotein</keyword>
<evidence type="ECO:0000256" key="2">
    <source>
        <dbReference type="ARBA" id="ARBA00023012"/>
    </source>
</evidence>
<dbReference type="SUPFAM" id="SSF52172">
    <property type="entry name" value="CheY-like"/>
    <property type="match status" value="1"/>
</dbReference>
<dbReference type="InterPro" id="IPR011006">
    <property type="entry name" value="CheY-like_superfamily"/>
</dbReference>
<evidence type="ECO:0000256" key="3">
    <source>
        <dbReference type="ARBA" id="ARBA00023015"/>
    </source>
</evidence>
<dbReference type="Pfam" id="PF00486">
    <property type="entry name" value="Trans_reg_C"/>
    <property type="match status" value="1"/>
</dbReference>
<evidence type="ECO:0000256" key="7">
    <source>
        <dbReference type="PROSITE-ProRule" id="PRU01091"/>
    </source>
</evidence>
<name>A0ABU5ZF45_9FLAO</name>
<keyword evidence="3" id="KW-0805">Transcription regulation</keyword>
<dbReference type="InterPro" id="IPR036388">
    <property type="entry name" value="WH-like_DNA-bd_sf"/>
</dbReference>
<dbReference type="RefSeq" id="WP_323984363.1">
    <property type="nucleotide sequence ID" value="NZ_JAYKBW010000019.1"/>
</dbReference>
<dbReference type="InterPro" id="IPR001867">
    <property type="entry name" value="OmpR/PhoB-type_DNA-bd"/>
</dbReference>
<dbReference type="PROSITE" id="PS50110">
    <property type="entry name" value="RESPONSE_REGULATORY"/>
    <property type="match status" value="1"/>
</dbReference>
<feature type="DNA-binding region" description="OmpR/PhoB-type" evidence="7">
    <location>
        <begin position="135"/>
        <end position="229"/>
    </location>
</feature>
<evidence type="ECO:0000256" key="6">
    <source>
        <dbReference type="PROSITE-ProRule" id="PRU00169"/>
    </source>
</evidence>
<evidence type="ECO:0000313" key="10">
    <source>
        <dbReference type="EMBL" id="MEB3076377.1"/>
    </source>
</evidence>
<dbReference type="SMART" id="SM00862">
    <property type="entry name" value="Trans_reg_C"/>
    <property type="match status" value="1"/>
</dbReference>